<comment type="subcellular location">
    <subcellularLocation>
        <location evidence="2">Cytoplasm</location>
        <location evidence="2">Nucleoid</location>
    </subcellularLocation>
</comment>
<dbReference type="GO" id="GO:0005829">
    <property type="term" value="C:cytosol"/>
    <property type="evidence" value="ECO:0007669"/>
    <property type="project" value="TreeGrafter"/>
</dbReference>
<dbReference type="PANTHER" id="PTHR33449:SF1">
    <property type="entry name" value="NUCLEOID-ASSOCIATED PROTEIN YBAB"/>
    <property type="match status" value="1"/>
</dbReference>
<dbReference type="Proteomes" id="UP000005332">
    <property type="component" value="Unassembled WGS sequence"/>
</dbReference>
<keyword evidence="1 2" id="KW-0238">DNA-binding</keyword>
<evidence type="ECO:0000313" key="3">
    <source>
        <dbReference type="EMBL" id="EGY77719.1"/>
    </source>
</evidence>
<dbReference type="EMBL" id="AGBA01000013">
    <property type="protein sequence ID" value="EGY77719.1"/>
    <property type="molecule type" value="Genomic_DNA"/>
</dbReference>
<organism evidence="3 4">
    <name type="scientific">Cutibacterium avidum ATCC 25577</name>
    <dbReference type="NCBI Taxonomy" id="997355"/>
    <lineage>
        <taxon>Bacteria</taxon>
        <taxon>Bacillati</taxon>
        <taxon>Actinomycetota</taxon>
        <taxon>Actinomycetes</taxon>
        <taxon>Propionibacteriales</taxon>
        <taxon>Propionibacteriaceae</taxon>
        <taxon>Cutibacterium</taxon>
    </lineage>
</organism>
<proteinExistence type="inferred from homology"/>
<dbReference type="PATRIC" id="fig|997355.3.peg.1245"/>
<dbReference type="AlphaFoldDB" id="G4CXK5"/>
<dbReference type="NCBIfam" id="TIGR00103">
    <property type="entry name" value="DNA_YbaB_EbfC"/>
    <property type="match status" value="1"/>
</dbReference>
<gene>
    <name evidence="3" type="ORF">HMPREF9153_1262</name>
</gene>
<dbReference type="PANTHER" id="PTHR33449">
    <property type="entry name" value="NUCLEOID-ASSOCIATED PROTEIN YBAB"/>
    <property type="match status" value="1"/>
</dbReference>
<keyword evidence="4" id="KW-1185">Reference proteome</keyword>
<dbReference type="Gene3D" id="3.30.1310.10">
    <property type="entry name" value="Nucleoid-associated protein YbaB-like domain"/>
    <property type="match status" value="1"/>
</dbReference>
<protein>
    <recommendedName>
        <fullName evidence="2">Nucleoid-associated protein HMPREF9153_1262</fullName>
    </recommendedName>
</protein>
<evidence type="ECO:0000256" key="2">
    <source>
        <dbReference type="HAMAP-Rule" id="MF_00274"/>
    </source>
</evidence>
<comment type="caution">
    <text evidence="3">The sequence shown here is derived from an EMBL/GenBank/DDBJ whole genome shotgun (WGS) entry which is preliminary data.</text>
</comment>
<dbReference type="InterPro" id="IPR036894">
    <property type="entry name" value="YbaB-like_sf"/>
</dbReference>
<comment type="subunit">
    <text evidence="2">Homodimer.</text>
</comment>
<dbReference type="InterPro" id="IPR004401">
    <property type="entry name" value="YbaB/EbfC"/>
</dbReference>
<evidence type="ECO:0000256" key="1">
    <source>
        <dbReference type="ARBA" id="ARBA00023125"/>
    </source>
</evidence>
<keyword evidence="2" id="KW-0963">Cytoplasm</keyword>
<evidence type="ECO:0000313" key="4">
    <source>
        <dbReference type="Proteomes" id="UP000005332"/>
    </source>
</evidence>
<accession>G4CXK5</accession>
<dbReference type="SUPFAM" id="SSF82607">
    <property type="entry name" value="YbaB-like"/>
    <property type="match status" value="1"/>
</dbReference>
<dbReference type="HOGENOM" id="CLU_140930_4_1_11"/>
<dbReference type="Pfam" id="PF02575">
    <property type="entry name" value="YbaB_DNA_bd"/>
    <property type="match status" value="1"/>
</dbReference>
<reference evidence="3 4" key="1">
    <citation type="submission" date="2011-06" db="EMBL/GenBank/DDBJ databases">
        <authorList>
            <person name="Muzny D."/>
            <person name="Qin X."/>
            <person name="Deng J."/>
            <person name="Jiang H."/>
            <person name="Liu Y."/>
            <person name="Qu J."/>
            <person name="Song X.-Z."/>
            <person name="Zhang L."/>
            <person name="Thornton R."/>
            <person name="Coyle M."/>
            <person name="Francisco L."/>
            <person name="Jackson L."/>
            <person name="Javaid M."/>
            <person name="Korchina V."/>
            <person name="Kovar C."/>
            <person name="Mata R."/>
            <person name="Mathew T."/>
            <person name="Ngo R."/>
            <person name="Nguyen L."/>
            <person name="Nguyen N."/>
            <person name="Okwuonu G."/>
            <person name="Ongeri F."/>
            <person name="Pham C."/>
            <person name="Simmons D."/>
            <person name="Wilczek-Boney K."/>
            <person name="Hale W."/>
            <person name="Jakkamsetti A."/>
            <person name="Pham P."/>
            <person name="Ruth R."/>
            <person name="San Lucas F."/>
            <person name="Warren J."/>
            <person name="Zhang J."/>
            <person name="Zhao Z."/>
            <person name="Zhou C."/>
            <person name="Zhu D."/>
            <person name="Lee S."/>
            <person name="Bess C."/>
            <person name="Blankenburg K."/>
            <person name="Forbes L."/>
            <person name="Fu Q."/>
            <person name="Gubbala S."/>
            <person name="Hirani K."/>
            <person name="Jayaseelan J.C."/>
            <person name="Lara F."/>
            <person name="Munidasa M."/>
            <person name="Palculict T."/>
            <person name="Patil S."/>
            <person name="Pu L.-L."/>
            <person name="Saada N."/>
            <person name="Tang L."/>
            <person name="Weissenberger G."/>
            <person name="Zhu Y."/>
            <person name="Hemphill L."/>
            <person name="Shang Y."/>
            <person name="Youmans B."/>
            <person name="Ayvaz T."/>
            <person name="Ross M."/>
            <person name="Santibanez J."/>
            <person name="Aqrawi P."/>
            <person name="Gross S."/>
            <person name="Joshi V."/>
            <person name="Fowler G."/>
            <person name="Nazareth L."/>
            <person name="Reid J."/>
            <person name="Worley K."/>
            <person name="Petrosino J."/>
            <person name="Highlander S."/>
            <person name="Gibbs R."/>
        </authorList>
    </citation>
    <scope>NUCLEOTIDE SEQUENCE [LARGE SCALE GENOMIC DNA]</scope>
    <source>
        <strain evidence="3 4">ATCC 25577</strain>
    </source>
</reference>
<dbReference type="HAMAP" id="MF_00274">
    <property type="entry name" value="DNA_YbaB_EbfC"/>
    <property type="match status" value="1"/>
</dbReference>
<comment type="function">
    <text evidence="2">Binds to DNA and alters its conformation. May be involved in regulation of gene expression, nucleoid organization and DNA protection.</text>
</comment>
<dbReference type="PIRSF" id="PIRSF004555">
    <property type="entry name" value="UCP004555"/>
    <property type="match status" value="1"/>
</dbReference>
<dbReference type="GO" id="GO:0003677">
    <property type="term" value="F:DNA binding"/>
    <property type="evidence" value="ECO:0007669"/>
    <property type="project" value="UniProtKB-UniRule"/>
</dbReference>
<sequence>MGDIMTTGGFDLSGIDMGALLAQAQSVQGQLEAAQTQLAESSFEGTAGGGLVRATVTGTGDLDALTIAPEALEGTDAETLADLVVAAVKDATEQAHAMQQSLMPQMPGLGL</sequence>
<name>G4CXK5_9ACTN</name>
<dbReference type="GO" id="GO:0043590">
    <property type="term" value="C:bacterial nucleoid"/>
    <property type="evidence" value="ECO:0007669"/>
    <property type="project" value="UniProtKB-UniRule"/>
</dbReference>
<comment type="similarity">
    <text evidence="2">Belongs to the YbaB/EbfC family.</text>
</comment>